<keyword evidence="2" id="KW-1185">Reference proteome</keyword>
<accession>A0ABV8CSX6</accession>
<comment type="caution">
    <text evidence="1">The sequence shown here is derived from an EMBL/GenBank/DDBJ whole genome shotgun (WGS) entry which is preliminary data.</text>
</comment>
<organism evidence="1 2">
    <name type="scientific">Pseudaeromonas sharmana</name>
    <dbReference type="NCBI Taxonomy" id="328412"/>
    <lineage>
        <taxon>Bacteria</taxon>
        <taxon>Pseudomonadati</taxon>
        <taxon>Pseudomonadota</taxon>
        <taxon>Gammaproteobacteria</taxon>
        <taxon>Aeromonadales</taxon>
        <taxon>Aeromonadaceae</taxon>
        <taxon>Pseudaeromonas</taxon>
    </lineage>
</organism>
<sequence>MSLALIREHADVKEEFERLTQHRNQQWMASIIHMIEDVKQEATDYMRDNGFNVTDHNTENQLRGEYKHIRISIQYPDAESCLNSGHCIFEVSHNYKTQLVGATLRTGSSAIYGGFIAYRTQEGRIRKEIESLRTRIAHLKALGVSEINSTYSLGIMENRNGAVLQKRRVKNIVEVIDDIIQ</sequence>
<name>A0ABV8CSX6_9GAMM</name>
<evidence type="ECO:0000313" key="1">
    <source>
        <dbReference type="EMBL" id="MFC3914974.1"/>
    </source>
</evidence>
<dbReference type="Proteomes" id="UP001595692">
    <property type="component" value="Unassembled WGS sequence"/>
</dbReference>
<dbReference type="RefSeq" id="WP_377154534.1">
    <property type="nucleotide sequence ID" value="NZ_JBHSAF010000015.1"/>
</dbReference>
<protein>
    <submittedName>
        <fullName evidence="1">Uncharacterized protein</fullName>
    </submittedName>
</protein>
<evidence type="ECO:0000313" key="2">
    <source>
        <dbReference type="Proteomes" id="UP001595692"/>
    </source>
</evidence>
<dbReference type="EMBL" id="JBHSAF010000015">
    <property type="protein sequence ID" value="MFC3914974.1"/>
    <property type="molecule type" value="Genomic_DNA"/>
</dbReference>
<gene>
    <name evidence="1" type="ORF">ACFOSS_16150</name>
</gene>
<proteinExistence type="predicted"/>
<reference evidence="2" key="1">
    <citation type="journal article" date="2019" name="Int. J. Syst. Evol. Microbiol.">
        <title>The Global Catalogue of Microorganisms (GCM) 10K type strain sequencing project: providing services to taxonomists for standard genome sequencing and annotation.</title>
        <authorList>
            <consortium name="The Broad Institute Genomics Platform"/>
            <consortium name="The Broad Institute Genome Sequencing Center for Infectious Disease"/>
            <person name="Wu L."/>
            <person name="Ma J."/>
        </authorList>
    </citation>
    <scope>NUCLEOTIDE SEQUENCE [LARGE SCALE GENOMIC DNA]</scope>
    <source>
        <strain evidence="2">CCUG 54939</strain>
    </source>
</reference>